<protein>
    <submittedName>
        <fullName evidence="1">Uncharacterized protein</fullName>
    </submittedName>
</protein>
<organism evidence="1 2">
    <name type="scientific">Sarcoptes scabiei</name>
    <name type="common">Itch mite</name>
    <name type="synonym">Acarus scabiei</name>
    <dbReference type="NCBI Taxonomy" id="52283"/>
    <lineage>
        <taxon>Eukaryota</taxon>
        <taxon>Metazoa</taxon>
        <taxon>Ecdysozoa</taxon>
        <taxon>Arthropoda</taxon>
        <taxon>Chelicerata</taxon>
        <taxon>Arachnida</taxon>
        <taxon>Acari</taxon>
        <taxon>Acariformes</taxon>
        <taxon>Sarcoptiformes</taxon>
        <taxon>Astigmata</taxon>
        <taxon>Psoroptidia</taxon>
        <taxon>Sarcoptoidea</taxon>
        <taxon>Sarcoptidae</taxon>
        <taxon>Sarcoptinae</taxon>
        <taxon>Sarcoptes</taxon>
    </lineage>
</organism>
<dbReference type="VEuPathDB" id="VectorBase:SSCA000103"/>
<evidence type="ECO:0000313" key="2">
    <source>
        <dbReference type="Proteomes" id="UP000616769"/>
    </source>
</evidence>
<accession>A0A132AEG5</accession>
<name>A0A132AEG5_SARSC</name>
<proteinExistence type="predicted"/>
<dbReference type="Proteomes" id="UP000616769">
    <property type="component" value="Unassembled WGS sequence"/>
</dbReference>
<dbReference type="EMBL" id="JXLN01013456">
    <property type="protein sequence ID" value="KPM09378.1"/>
    <property type="molecule type" value="Genomic_DNA"/>
</dbReference>
<dbReference type="AlphaFoldDB" id="A0A132AEG5"/>
<reference evidence="1 2" key="1">
    <citation type="journal article" date="2015" name="Parasit. Vectors">
        <title>Draft genome of the scabies mite.</title>
        <authorList>
            <person name="Rider S.D.Jr."/>
            <person name="Morgan M.S."/>
            <person name="Arlian L.G."/>
        </authorList>
    </citation>
    <scope>NUCLEOTIDE SEQUENCE [LARGE SCALE GENOMIC DNA]</scope>
    <source>
        <strain evidence="1">Arlian Lab</strain>
    </source>
</reference>
<gene>
    <name evidence="1" type="ORF">QR98_0079120</name>
</gene>
<evidence type="ECO:0000313" key="1">
    <source>
        <dbReference type="EMBL" id="KPM09378.1"/>
    </source>
</evidence>
<sequence length="78" mass="9037">MQGKQVDPVDISPLMSEGSRVSFQSPHTCAYFFLFTSRHVMIFEYLQFFKSFSLLYIVLCAQCVALLLLDKEKIPLLR</sequence>
<comment type="caution">
    <text evidence="1">The sequence shown here is derived from an EMBL/GenBank/DDBJ whole genome shotgun (WGS) entry which is preliminary data.</text>
</comment>